<evidence type="ECO:0000256" key="10">
    <source>
        <dbReference type="ARBA" id="ARBA00023167"/>
    </source>
</evidence>
<keyword evidence="7" id="KW-0791">Threonine biosynthesis</keyword>
<feature type="binding site" evidence="12">
    <location>
        <begin position="10"/>
        <end position="17"/>
    </location>
    <ligand>
        <name>NADP(+)</name>
        <dbReference type="ChEBI" id="CHEBI:58349"/>
    </ligand>
</feature>
<dbReference type="Pfam" id="PF00742">
    <property type="entry name" value="Homoserine_dh"/>
    <property type="match status" value="1"/>
</dbReference>
<dbReference type="Gene3D" id="3.40.50.720">
    <property type="entry name" value="NAD(P)-binding Rossmann-like Domain"/>
    <property type="match status" value="1"/>
</dbReference>
<dbReference type="PANTHER" id="PTHR43331">
    <property type="entry name" value="HOMOSERINE DEHYDROGENASE"/>
    <property type="match status" value="1"/>
</dbReference>
<dbReference type="PROSITE" id="PS01042">
    <property type="entry name" value="HOMOSER_DHGENASE"/>
    <property type="match status" value="1"/>
</dbReference>
<dbReference type="InterPro" id="IPR005106">
    <property type="entry name" value="Asp/hSer_DH_NAD-bd"/>
</dbReference>
<dbReference type="Gene3D" id="3.30.70.260">
    <property type="match status" value="1"/>
</dbReference>
<evidence type="ECO:0000313" key="16">
    <source>
        <dbReference type="Proteomes" id="UP000298781"/>
    </source>
</evidence>
<dbReference type="FunFam" id="3.30.360.10:FF:000005">
    <property type="entry name" value="Homoserine dehydrogenase"/>
    <property type="match status" value="1"/>
</dbReference>
<keyword evidence="6" id="KW-0028">Amino-acid biosynthesis</keyword>
<dbReference type="NCBIfam" id="NF004976">
    <property type="entry name" value="PRK06349.1"/>
    <property type="match status" value="1"/>
</dbReference>
<dbReference type="PANTHER" id="PTHR43331:SF1">
    <property type="entry name" value="HOMOSERINE DEHYDROGENASE"/>
    <property type="match status" value="1"/>
</dbReference>
<comment type="pathway">
    <text evidence="2">Amino-acid biosynthesis; L-methionine biosynthesis via de novo pathway; L-homoserine from L-aspartate: step 3/3.</text>
</comment>
<dbReference type="Gene3D" id="3.30.360.10">
    <property type="entry name" value="Dihydrodipicolinate Reductase, domain 2"/>
    <property type="match status" value="1"/>
</dbReference>
<feature type="domain" description="ACT" evidence="14">
    <location>
        <begin position="350"/>
        <end position="432"/>
    </location>
</feature>
<reference evidence="15 16" key="1">
    <citation type="submission" date="2019-04" db="EMBL/GenBank/DDBJ databases">
        <title>Phreatobacter aquaticus sp. nov.</title>
        <authorList>
            <person name="Choi A."/>
        </authorList>
    </citation>
    <scope>NUCLEOTIDE SEQUENCE [LARGE SCALE GENOMIC DNA]</scope>
    <source>
        <strain evidence="15 16">KCTC 52518</strain>
    </source>
</reference>
<keyword evidence="8 12" id="KW-0521">NADP</keyword>
<evidence type="ECO:0000256" key="13">
    <source>
        <dbReference type="RuleBase" id="RU004171"/>
    </source>
</evidence>
<protein>
    <recommendedName>
        <fullName evidence="5">Homoserine dehydrogenase</fullName>
        <ecNumber evidence="4">1.1.1.3</ecNumber>
    </recommendedName>
</protein>
<organism evidence="15 16">
    <name type="scientific">Phreatobacter stygius</name>
    <dbReference type="NCBI Taxonomy" id="1940610"/>
    <lineage>
        <taxon>Bacteria</taxon>
        <taxon>Pseudomonadati</taxon>
        <taxon>Pseudomonadota</taxon>
        <taxon>Alphaproteobacteria</taxon>
        <taxon>Hyphomicrobiales</taxon>
        <taxon>Phreatobacteraceae</taxon>
        <taxon>Phreatobacter</taxon>
    </lineage>
</organism>
<dbReference type="Pfam" id="PF01842">
    <property type="entry name" value="ACT"/>
    <property type="match status" value="1"/>
</dbReference>
<name>A0A4D7B580_9HYPH</name>
<dbReference type="InterPro" id="IPR036291">
    <property type="entry name" value="NAD(P)-bd_dom_sf"/>
</dbReference>
<keyword evidence="10" id="KW-0486">Methionine biosynthesis</keyword>
<dbReference type="Proteomes" id="UP000298781">
    <property type="component" value="Chromosome"/>
</dbReference>
<dbReference type="GO" id="GO:0009086">
    <property type="term" value="P:methionine biosynthetic process"/>
    <property type="evidence" value="ECO:0007669"/>
    <property type="project" value="UniProtKB-KW"/>
</dbReference>
<dbReference type="SUPFAM" id="SSF55021">
    <property type="entry name" value="ACT-like"/>
    <property type="match status" value="1"/>
</dbReference>
<dbReference type="InterPro" id="IPR016204">
    <property type="entry name" value="HDH"/>
</dbReference>
<dbReference type="GO" id="GO:0050661">
    <property type="term" value="F:NADP binding"/>
    <property type="evidence" value="ECO:0007669"/>
    <property type="project" value="InterPro"/>
</dbReference>
<dbReference type="InterPro" id="IPR019811">
    <property type="entry name" value="HDH_CS"/>
</dbReference>
<evidence type="ECO:0000256" key="5">
    <source>
        <dbReference type="ARBA" id="ARBA00013376"/>
    </source>
</evidence>
<dbReference type="InterPro" id="IPR001342">
    <property type="entry name" value="HDH_cat"/>
</dbReference>
<accession>A0A4D7B580</accession>
<dbReference type="InterPro" id="IPR045865">
    <property type="entry name" value="ACT-like_dom_sf"/>
</dbReference>
<evidence type="ECO:0000313" key="15">
    <source>
        <dbReference type="EMBL" id="QCI68554.1"/>
    </source>
</evidence>
<comment type="similarity">
    <text evidence="3 13">Belongs to the homoserine dehydrogenase family.</text>
</comment>
<dbReference type="UniPathway" id="UPA00050">
    <property type="reaction ID" value="UER00063"/>
</dbReference>
<dbReference type="UniPathway" id="UPA00051">
    <property type="reaction ID" value="UER00465"/>
</dbReference>
<dbReference type="EMBL" id="CP039690">
    <property type="protein sequence ID" value="QCI68554.1"/>
    <property type="molecule type" value="Genomic_DNA"/>
</dbReference>
<evidence type="ECO:0000256" key="12">
    <source>
        <dbReference type="PIRSR" id="PIRSR000098-2"/>
    </source>
</evidence>
<keyword evidence="16" id="KW-1185">Reference proteome</keyword>
<proteinExistence type="inferred from homology"/>
<dbReference type="InterPro" id="IPR002912">
    <property type="entry name" value="ACT_dom"/>
</dbReference>
<evidence type="ECO:0000256" key="1">
    <source>
        <dbReference type="ARBA" id="ARBA00005056"/>
    </source>
</evidence>
<evidence type="ECO:0000256" key="4">
    <source>
        <dbReference type="ARBA" id="ARBA00013213"/>
    </source>
</evidence>
<dbReference type="CDD" id="cd04881">
    <property type="entry name" value="ACT_HSDH-Hom"/>
    <property type="match status" value="1"/>
</dbReference>
<evidence type="ECO:0000259" key="14">
    <source>
        <dbReference type="PROSITE" id="PS51671"/>
    </source>
</evidence>
<dbReference type="OrthoDB" id="9808167at2"/>
<dbReference type="Pfam" id="PF03447">
    <property type="entry name" value="NAD_binding_3"/>
    <property type="match status" value="1"/>
</dbReference>
<feature type="binding site" evidence="12">
    <location>
        <position position="107"/>
    </location>
    <ligand>
        <name>NADPH</name>
        <dbReference type="ChEBI" id="CHEBI:57783"/>
    </ligand>
</feature>
<dbReference type="EC" id="1.1.1.3" evidence="4"/>
<dbReference type="SUPFAM" id="SSF55347">
    <property type="entry name" value="Glyceraldehyde-3-phosphate dehydrogenase-like, C-terminal domain"/>
    <property type="match status" value="1"/>
</dbReference>
<dbReference type="KEGG" id="pstg:E8M01_32585"/>
<dbReference type="PIRSF" id="PIRSF000098">
    <property type="entry name" value="Homoser_dehydrog"/>
    <property type="match status" value="1"/>
</dbReference>
<evidence type="ECO:0000256" key="8">
    <source>
        <dbReference type="ARBA" id="ARBA00022857"/>
    </source>
</evidence>
<feature type="active site" description="Proton donor" evidence="11">
    <location>
        <position position="207"/>
    </location>
</feature>
<comment type="pathway">
    <text evidence="1">Amino-acid biosynthesis; L-threonine biosynthesis; L-threonine from L-aspartate: step 3/5.</text>
</comment>
<dbReference type="AlphaFoldDB" id="A0A4D7B580"/>
<gene>
    <name evidence="15" type="ORF">E8M01_32585</name>
</gene>
<dbReference type="PROSITE" id="PS51671">
    <property type="entry name" value="ACT"/>
    <property type="match status" value="1"/>
</dbReference>
<evidence type="ECO:0000256" key="6">
    <source>
        <dbReference type="ARBA" id="ARBA00022605"/>
    </source>
</evidence>
<keyword evidence="9" id="KW-0560">Oxidoreductase</keyword>
<dbReference type="GO" id="GO:0009088">
    <property type="term" value="P:threonine biosynthetic process"/>
    <property type="evidence" value="ECO:0007669"/>
    <property type="project" value="UniProtKB-UniPathway"/>
</dbReference>
<dbReference type="GO" id="GO:0004412">
    <property type="term" value="F:homoserine dehydrogenase activity"/>
    <property type="evidence" value="ECO:0007669"/>
    <property type="project" value="UniProtKB-EC"/>
</dbReference>
<evidence type="ECO:0000256" key="3">
    <source>
        <dbReference type="ARBA" id="ARBA00006753"/>
    </source>
</evidence>
<evidence type="ECO:0000256" key="11">
    <source>
        <dbReference type="PIRSR" id="PIRSR000098-1"/>
    </source>
</evidence>
<evidence type="ECO:0000256" key="2">
    <source>
        <dbReference type="ARBA" id="ARBA00005062"/>
    </source>
</evidence>
<feature type="binding site" evidence="12">
    <location>
        <position position="192"/>
    </location>
    <ligand>
        <name>L-homoserine</name>
        <dbReference type="ChEBI" id="CHEBI:57476"/>
    </ligand>
</feature>
<evidence type="ECO:0000256" key="7">
    <source>
        <dbReference type="ARBA" id="ARBA00022697"/>
    </source>
</evidence>
<sequence>MQDILKVGIAGLGTVGASVVRLMAKRDNLLSEAAGRRIKVVAVSARSRDKDRGIVLDGMRWVEDPIALATDSGIDVFVELIGGAGDPAKQAVEAALGAGKAVVTANKALLATHGTALARRAEKKGVALNFEAAVAGGIPVIKTLREGLVGNAIERVYGILNGTCNYILSRMADEGISFEDCLKDAQRLGYAEADPTFDVDGFDTAHKLALLTSLAFGTLVDTKGISIEGIRSIKPVDLKMADELGYRVKLLGVALRTADGVEQRVHPTFVPKDSAIAQVNGVLNAVAIDADAVDLTLVGPGAGGDATASAVIADIADIARGHRTAPFIRPVASLTQPTRAPLTHHEGGYYIRLEVVDRPGTAARIASRMAQNKISLESIVQRRSGPVRGGTDPAAADAPAPVVLITYATTEAAVQRALRSMDTDGVLLGRPQVIRIERS</sequence>
<evidence type="ECO:0000256" key="9">
    <source>
        <dbReference type="ARBA" id="ARBA00023002"/>
    </source>
</evidence>
<dbReference type="RefSeq" id="WP_136963973.1">
    <property type="nucleotide sequence ID" value="NZ_CP039690.1"/>
</dbReference>
<dbReference type="SUPFAM" id="SSF51735">
    <property type="entry name" value="NAD(P)-binding Rossmann-fold domains"/>
    <property type="match status" value="1"/>
</dbReference>